<dbReference type="InterPro" id="IPR036412">
    <property type="entry name" value="HAD-like_sf"/>
</dbReference>
<dbReference type="GO" id="GO:0016791">
    <property type="term" value="F:phosphatase activity"/>
    <property type="evidence" value="ECO:0007669"/>
    <property type="project" value="TreeGrafter"/>
</dbReference>
<dbReference type="EMBL" id="CP000806">
    <property type="protein sequence ID" value="ACB51785.1"/>
    <property type="molecule type" value="Genomic_DNA"/>
</dbReference>
<dbReference type="SUPFAM" id="SSF56784">
    <property type="entry name" value="HAD-like"/>
    <property type="match status" value="1"/>
</dbReference>
<dbReference type="Proteomes" id="UP000001203">
    <property type="component" value="Chromosome circular"/>
</dbReference>
<protein>
    <recommendedName>
        <fullName evidence="3">HAD-superfamily hydrolase, subfamily IIB</fullName>
    </recommendedName>
</protein>
<dbReference type="NCBIfam" id="TIGR01484">
    <property type="entry name" value="HAD-SF-IIB"/>
    <property type="match status" value="1"/>
</dbReference>
<accession>B1WRD6</accession>
<dbReference type="GO" id="GO:0005829">
    <property type="term" value="C:cytosol"/>
    <property type="evidence" value="ECO:0007669"/>
    <property type="project" value="TreeGrafter"/>
</dbReference>
<dbReference type="InterPro" id="IPR006379">
    <property type="entry name" value="HAD-SF_hydro_IIB"/>
</dbReference>
<evidence type="ECO:0000313" key="1">
    <source>
        <dbReference type="EMBL" id="ACB51785.1"/>
    </source>
</evidence>
<dbReference type="Gene3D" id="3.90.1070.10">
    <property type="match status" value="1"/>
</dbReference>
<name>B1WRD6_CROS5</name>
<evidence type="ECO:0008006" key="3">
    <source>
        <dbReference type="Google" id="ProtNLM"/>
    </source>
</evidence>
<dbReference type="GO" id="GO:0000287">
    <property type="term" value="F:magnesium ion binding"/>
    <property type="evidence" value="ECO:0007669"/>
    <property type="project" value="TreeGrafter"/>
</dbReference>
<dbReference type="PANTHER" id="PTHR10000">
    <property type="entry name" value="PHOSPHOSERINE PHOSPHATASE"/>
    <property type="match status" value="1"/>
</dbReference>
<keyword evidence="2" id="KW-1185">Reference proteome</keyword>
<dbReference type="eggNOG" id="COG0561">
    <property type="taxonomic scope" value="Bacteria"/>
</dbReference>
<dbReference type="PANTHER" id="PTHR10000:SF8">
    <property type="entry name" value="HAD SUPERFAMILY HYDROLASE-LIKE, TYPE 3"/>
    <property type="match status" value="1"/>
</dbReference>
<gene>
    <name evidence="1" type="ordered locus">cce_2437</name>
</gene>
<proteinExistence type="predicted"/>
<dbReference type="STRING" id="43989.cce_2437"/>
<organism evidence="1 2">
    <name type="scientific">Crocosphaera subtropica (strain ATCC 51142 / BH68)</name>
    <name type="common">Cyanothece sp. (strain ATCC 51142)</name>
    <dbReference type="NCBI Taxonomy" id="43989"/>
    <lineage>
        <taxon>Bacteria</taxon>
        <taxon>Bacillati</taxon>
        <taxon>Cyanobacteriota</taxon>
        <taxon>Cyanophyceae</taxon>
        <taxon>Oscillatoriophycideae</taxon>
        <taxon>Chroococcales</taxon>
        <taxon>Aphanothecaceae</taxon>
        <taxon>Crocosphaera</taxon>
        <taxon>Crocosphaera subtropica</taxon>
    </lineage>
</organism>
<dbReference type="Gene3D" id="3.40.50.1000">
    <property type="entry name" value="HAD superfamily/HAD-like"/>
    <property type="match status" value="1"/>
</dbReference>
<dbReference type="InterPro" id="IPR023214">
    <property type="entry name" value="HAD_sf"/>
</dbReference>
<evidence type="ECO:0000313" key="2">
    <source>
        <dbReference type="Proteomes" id="UP000001203"/>
    </source>
</evidence>
<dbReference type="AlphaFoldDB" id="B1WRD6"/>
<dbReference type="HOGENOM" id="CLU_075026_0_0_3"/>
<dbReference type="Pfam" id="PF08282">
    <property type="entry name" value="Hydrolase_3"/>
    <property type="match status" value="1"/>
</dbReference>
<reference evidence="1 2" key="1">
    <citation type="journal article" date="2008" name="Proc. Natl. Acad. Sci. U.S.A.">
        <title>The genome of Cyanothece 51142, a unicellular diazotrophic cyanobacterium important in the marine nitrogen cycle.</title>
        <authorList>
            <person name="Welsh E.A."/>
            <person name="Liberton M."/>
            <person name="Stoeckel J."/>
            <person name="Loh T."/>
            <person name="Elvitigala T."/>
            <person name="Wang C."/>
            <person name="Wollam A."/>
            <person name="Fulton R.S."/>
            <person name="Clifton S.W."/>
            <person name="Jacobs J.M."/>
            <person name="Aurora R."/>
            <person name="Ghosh B.K."/>
            <person name="Sherman L.A."/>
            <person name="Smith R.D."/>
            <person name="Wilson R.K."/>
            <person name="Pakrasi H.B."/>
        </authorList>
    </citation>
    <scope>NUCLEOTIDE SEQUENCE [LARGE SCALE GENOMIC DNA]</scope>
    <source>
        <strain evidence="2">ATCC 51142 / BH68</strain>
    </source>
</reference>
<sequence length="262" mass="30099">MSEMTLKRITQQLIIKHLKNIKIIATDIDGTLTKKGEFSSQLLSTLEQLQKHHIKVILITGRSAGWCQGIVNYLPVWGIISENGGVYCLKDNQKIIPLTAIDDVVKHRQSLQHNFEYLKSQFPQLITSSDNQFRITDWTFDCHELTQEELLNIKDICDQNNWGFTYSHIQGHLKPLEQNKAKALMSLKEAYFKHLSCQEIMTVGDSPNDESLFNLDIFPISVGVNNILKYTEKLQYHPVYLTNLSEIDGFCELVKFLISNNV</sequence>
<dbReference type="KEGG" id="cyt:cce_2437"/>